<feature type="domain" description="Acetyl xylan esterase" evidence="2">
    <location>
        <begin position="257"/>
        <end position="313"/>
    </location>
</feature>
<dbReference type="Proteomes" id="UP000247973">
    <property type="component" value="Unassembled WGS sequence"/>
</dbReference>
<sequence length="466" mass="52538">MRKLTTILLFQLIIISSALFAQTADDSYARPLKDVLADIELQFNIKIKYDNKMIDDKVLNYADWRIKPWSVEESLYAVLAPFDYTFVMDNDKYKIKSFEYARTNVAQGEKFLAYLESQYNDKASWEKRKTELTPCFREALRLSPLPEKPDSKVILTAKRKYNGYTVENFAIETLPGIYVCGSIYKPSKIKGKCPVILNPNGHFGLGRYREDQQKRCAMQARMGIISASWDIFAWGESLLQFDGTLHRLSAAHSIQTLNAIRILDYLLTLKESDSSRVGITGGSGGGSMTMMMSAIDDRISLSIPVVMLASHFNGGCPCENGMPTHLCGNRTNNAEVAAIFAPKPQLIISDGKDWSSSVPALEYPFIKRIYGFYGATDNVKNVHLPEEGHDYGFSKRIAAYDFIAEKFGLNAEMLKNKEGQYDESTITIEKEWQMYAFGKNGENLPLNAIKGKEALMNVLRQVGIEK</sequence>
<dbReference type="ESTHER" id="9bact-a0a2v3ppx0">
    <property type="family name" value="Pectin_methylesterase"/>
</dbReference>
<dbReference type="EMBL" id="QICL01000009">
    <property type="protein sequence ID" value="PXV64741.1"/>
    <property type="molecule type" value="Genomic_DNA"/>
</dbReference>
<evidence type="ECO:0000313" key="3">
    <source>
        <dbReference type="EMBL" id="PXV64741.1"/>
    </source>
</evidence>
<name>A0A2V3PPX0_9BACT</name>
<dbReference type="Gene3D" id="3.40.50.1820">
    <property type="entry name" value="alpha/beta hydrolase"/>
    <property type="match status" value="1"/>
</dbReference>
<protein>
    <submittedName>
        <fullName evidence="3">Acetyl xylan esterase AXE1</fullName>
    </submittedName>
</protein>
<evidence type="ECO:0000259" key="2">
    <source>
        <dbReference type="Pfam" id="PF05448"/>
    </source>
</evidence>
<dbReference type="PANTHER" id="PTHR22946">
    <property type="entry name" value="DIENELACTONE HYDROLASE DOMAIN-CONTAINING PROTEIN-RELATED"/>
    <property type="match status" value="1"/>
</dbReference>
<proteinExistence type="predicted"/>
<dbReference type="RefSeq" id="WP_110310458.1">
    <property type="nucleotide sequence ID" value="NZ_QICL01000009.1"/>
</dbReference>
<dbReference type="AlphaFoldDB" id="A0A2V3PPX0"/>
<dbReference type="InterPro" id="IPR050261">
    <property type="entry name" value="FrsA_esterase"/>
</dbReference>
<dbReference type="InterPro" id="IPR029058">
    <property type="entry name" value="AB_hydrolase_fold"/>
</dbReference>
<dbReference type="InterPro" id="IPR008391">
    <property type="entry name" value="AXE1_dom"/>
</dbReference>
<dbReference type="PANTHER" id="PTHR22946:SF8">
    <property type="entry name" value="ACETYL XYLAN ESTERASE DOMAIN-CONTAINING PROTEIN"/>
    <property type="match status" value="1"/>
</dbReference>
<comment type="caution">
    <text evidence="3">The sequence shown here is derived from an EMBL/GenBank/DDBJ whole genome shotgun (WGS) entry which is preliminary data.</text>
</comment>
<gene>
    <name evidence="3" type="ORF">CLV62_10967</name>
</gene>
<dbReference type="OrthoDB" id="3668964at2"/>
<organism evidence="3 4">
    <name type="scientific">Dysgonomonas alginatilytica</name>
    <dbReference type="NCBI Taxonomy" id="1605892"/>
    <lineage>
        <taxon>Bacteria</taxon>
        <taxon>Pseudomonadati</taxon>
        <taxon>Bacteroidota</taxon>
        <taxon>Bacteroidia</taxon>
        <taxon>Bacteroidales</taxon>
        <taxon>Dysgonomonadaceae</taxon>
        <taxon>Dysgonomonas</taxon>
    </lineage>
</organism>
<feature type="signal peptide" evidence="1">
    <location>
        <begin position="1"/>
        <end position="21"/>
    </location>
</feature>
<dbReference type="Pfam" id="PF05448">
    <property type="entry name" value="AXE1"/>
    <property type="match status" value="1"/>
</dbReference>
<feature type="chain" id="PRO_5015956674" evidence="1">
    <location>
        <begin position="22"/>
        <end position="466"/>
    </location>
</feature>
<evidence type="ECO:0000256" key="1">
    <source>
        <dbReference type="SAM" id="SignalP"/>
    </source>
</evidence>
<accession>A0A2V3PPX0</accession>
<keyword evidence="1" id="KW-0732">Signal</keyword>
<evidence type="ECO:0000313" key="4">
    <source>
        <dbReference type="Proteomes" id="UP000247973"/>
    </source>
</evidence>
<dbReference type="SUPFAM" id="SSF53474">
    <property type="entry name" value="alpha/beta-Hydrolases"/>
    <property type="match status" value="1"/>
</dbReference>
<keyword evidence="4" id="KW-1185">Reference proteome</keyword>
<reference evidence="3 4" key="1">
    <citation type="submission" date="2018-03" db="EMBL/GenBank/DDBJ databases">
        <title>Genomic Encyclopedia of Archaeal and Bacterial Type Strains, Phase II (KMG-II): from individual species to whole genera.</title>
        <authorList>
            <person name="Goeker M."/>
        </authorList>
    </citation>
    <scope>NUCLEOTIDE SEQUENCE [LARGE SCALE GENOMIC DNA]</scope>
    <source>
        <strain evidence="3 4">DSM 100214</strain>
    </source>
</reference>